<dbReference type="EMBL" id="QTSX02006485">
    <property type="protein sequence ID" value="KAJ9053824.1"/>
    <property type="molecule type" value="Genomic_DNA"/>
</dbReference>
<gene>
    <name evidence="1" type="ORF">DSO57_1039585</name>
</gene>
<accession>A0ACC2RUU9</accession>
<protein>
    <submittedName>
        <fullName evidence="1">Uncharacterized protein</fullName>
    </submittedName>
</protein>
<comment type="caution">
    <text evidence="1">The sequence shown here is derived from an EMBL/GenBank/DDBJ whole genome shotgun (WGS) entry which is preliminary data.</text>
</comment>
<sequence>MTKIPDTPEKTIKHLLNIQNTVVEELQFKFFALSVLSVWTDNPEMYAHLKPAKRACKEDTETPAQLLAPRMAKPAKAAGKEETQEGNLRK</sequence>
<reference evidence="1" key="1">
    <citation type="submission" date="2022-04" db="EMBL/GenBank/DDBJ databases">
        <title>Genome of the entomopathogenic fungus Entomophthora muscae.</title>
        <authorList>
            <person name="Elya C."/>
            <person name="Lovett B.R."/>
            <person name="Lee E."/>
            <person name="Macias A.M."/>
            <person name="Hajek A.E."/>
            <person name="De Bivort B.L."/>
            <person name="Kasson M.T."/>
            <person name="De Fine Licht H.H."/>
            <person name="Stajich J.E."/>
        </authorList>
    </citation>
    <scope>NUCLEOTIDE SEQUENCE</scope>
    <source>
        <strain evidence="1">Berkeley</strain>
    </source>
</reference>
<proteinExistence type="predicted"/>
<dbReference type="Proteomes" id="UP001165960">
    <property type="component" value="Unassembled WGS sequence"/>
</dbReference>
<evidence type="ECO:0000313" key="1">
    <source>
        <dbReference type="EMBL" id="KAJ9053824.1"/>
    </source>
</evidence>
<keyword evidence="2" id="KW-1185">Reference proteome</keyword>
<evidence type="ECO:0000313" key="2">
    <source>
        <dbReference type="Proteomes" id="UP001165960"/>
    </source>
</evidence>
<organism evidence="1 2">
    <name type="scientific">Entomophthora muscae</name>
    <dbReference type="NCBI Taxonomy" id="34485"/>
    <lineage>
        <taxon>Eukaryota</taxon>
        <taxon>Fungi</taxon>
        <taxon>Fungi incertae sedis</taxon>
        <taxon>Zoopagomycota</taxon>
        <taxon>Entomophthoromycotina</taxon>
        <taxon>Entomophthoromycetes</taxon>
        <taxon>Entomophthorales</taxon>
        <taxon>Entomophthoraceae</taxon>
        <taxon>Entomophthora</taxon>
    </lineage>
</organism>
<name>A0ACC2RUU9_9FUNG</name>